<evidence type="ECO:0000313" key="3">
    <source>
        <dbReference type="Proteomes" id="UP001169066"/>
    </source>
</evidence>
<keyword evidence="3" id="KW-1185">Reference proteome</keyword>
<dbReference type="Proteomes" id="UP001169066">
    <property type="component" value="Unassembled WGS sequence"/>
</dbReference>
<name>A0ABT7QS03_9BACT</name>
<dbReference type="RefSeq" id="WP_255344741.1">
    <property type="nucleotide sequence ID" value="NZ_JAQIBC010000003.1"/>
</dbReference>
<keyword evidence="1" id="KW-0472">Membrane</keyword>
<gene>
    <name evidence="2" type="ORF">PF327_06575</name>
</gene>
<dbReference type="EMBL" id="JAQIBC010000003">
    <property type="protein sequence ID" value="MDM5263858.1"/>
    <property type="molecule type" value="Genomic_DNA"/>
</dbReference>
<proteinExistence type="predicted"/>
<organism evidence="2 3">
    <name type="scientific">Sulfurovum xiamenensis</name>
    <dbReference type="NCBI Taxonomy" id="3019066"/>
    <lineage>
        <taxon>Bacteria</taxon>
        <taxon>Pseudomonadati</taxon>
        <taxon>Campylobacterota</taxon>
        <taxon>Epsilonproteobacteria</taxon>
        <taxon>Campylobacterales</taxon>
        <taxon>Sulfurovaceae</taxon>
        <taxon>Sulfurovum</taxon>
    </lineage>
</organism>
<keyword evidence="1" id="KW-1133">Transmembrane helix</keyword>
<evidence type="ECO:0000313" key="2">
    <source>
        <dbReference type="EMBL" id="MDM5263858.1"/>
    </source>
</evidence>
<reference evidence="2" key="1">
    <citation type="submission" date="2023-01" db="EMBL/GenBank/DDBJ databases">
        <title>Sulfurovum sp. XTW-4 genome assembly.</title>
        <authorList>
            <person name="Wang J."/>
        </authorList>
    </citation>
    <scope>NUCLEOTIDE SEQUENCE</scope>
    <source>
        <strain evidence="2">XTW-4</strain>
    </source>
</reference>
<comment type="caution">
    <text evidence="2">The sequence shown here is derived from an EMBL/GenBank/DDBJ whole genome shotgun (WGS) entry which is preliminary data.</text>
</comment>
<accession>A0ABT7QS03</accession>
<feature type="transmembrane region" description="Helical" evidence="1">
    <location>
        <begin position="6"/>
        <end position="26"/>
    </location>
</feature>
<sequence>MKIDLMNALYTTSMVLLAFVAALVITKTISKYTEKKDGKQK</sequence>
<protein>
    <submittedName>
        <fullName evidence="2">Uncharacterized protein</fullName>
    </submittedName>
</protein>
<evidence type="ECO:0000256" key="1">
    <source>
        <dbReference type="SAM" id="Phobius"/>
    </source>
</evidence>
<keyword evidence="1" id="KW-0812">Transmembrane</keyword>